<evidence type="ECO:0000313" key="17">
    <source>
        <dbReference type="Proteomes" id="UP000663829"/>
    </source>
</evidence>
<dbReference type="Pfam" id="PF02214">
    <property type="entry name" value="BTB_2"/>
    <property type="match status" value="1"/>
</dbReference>
<dbReference type="SUPFAM" id="SSF50129">
    <property type="entry name" value="GroES-like"/>
    <property type="match status" value="1"/>
</dbReference>
<dbReference type="InterPro" id="IPR003972">
    <property type="entry name" value="K_chnl_volt-dep_Kv1"/>
</dbReference>
<dbReference type="Gene3D" id="3.90.180.10">
    <property type="entry name" value="Medium-chain alcohol dehydrogenases, catalytic domain"/>
    <property type="match status" value="1"/>
</dbReference>
<dbReference type="PANTHER" id="PTHR11537">
    <property type="entry name" value="VOLTAGE-GATED POTASSIUM CHANNEL"/>
    <property type="match status" value="1"/>
</dbReference>
<dbReference type="SUPFAM" id="SSF81324">
    <property type="entry name" value="Voltage-gated potassium channels"/>
    <property type="match status" value="1"/>
</dbReference>
<dbReference type="FunFam" id="1.20.120.350:FF:000028">
    <property type="entry name" value="Potassium voltage-gated channel subfamily a member"/>
    <property type="match status" value="1"/>
</dbReference>
<dbReference type="InterPro" id="IPR003131">
    <property type="entry name" value="T1-type_BTB"/>
</dbReference>
<keyword evidence="2" id="KW-0813">Transport</keyword>
<evidence type="ECO:0000256" key="6">
    <source>
        <dbReference type="ARBA" id="ARBA00022882"/>
    </source>
</evidence>
<feature type="transmembrane region" description="Helical" evidence="13">
    <location>
        <begin position="586"/>
        <end position="607"/>
    </location>
</feature>
<keyword evidence="6" id="KW-0851">Voltage-gated channel</keyword>
<dbReference type="Gene3D" id="1.10.287.70">
    <property type="match status" value="1"/>
</dbReference>
<dbReference type="AlphaFoldDB" id="A0A814PS18"/>
<dbReference type="GO" id="GO:0008076">
    <property type="term" value="C:voltage-gated potassium channel complex"/>
    <property type="evidence" value="ECO:0007669"/>
    <property type="project" value="InterPro"/>
</dbReference>
<accession>A0A814PS18</accession>
<dbReference type="PRINTS" id="PR01496">
    <property type="entry name" value="SHAKERCHANEL"/>
</dbReference>
<evidence type="ECO:0000313" key="15">
    <source>
        <dbReference type="EMBL" id="CAF1109633.1"/>
    </source>
</evidence>
<evidence type="ECO:0000256" key="10">
    <source>
        <dbReference type="ARBA" id="ARBA00023136"/>
    </source>
</evidence>
<dbReference type="Pfam" id="PF00520">
    <property type="entry name" value="Ion_trans"/>
    <property type="match status" value="1"/>
</dbReference>
<reference evidence="15" key="1">
    <citation type="submission" date="2021-02" db="EMBL/GenBank/DDBJ databases">
        <authorList>
            <person name="Nowell W R."/>
        </authorList>
    </citation>
    <scope>NUCLEOTIDE SEQUENCE</scope>
</reference>
<dbReference type="InterPro" id="IPR011333">
    <property type="entry name" value="SKP1/BTB/POZ_sf"/>
</dbReference>
<dbReference type="OrthoDB" id="415460at2759"/>
<name>A0A814PS18_9BILA</name>
<evidence type="ECO:0000259" key="14">
    <source>
        <dbReference type="SMART" id="SM00225"/>
    </source>
</evidence>
<evidence type="ECO:0000256" key="7">
    <source>
        <dbReference type="ARBA" id="ARBA00022958"/>
    </source>
</evidence>
<evidence type="ECO:0000256" key="8">
    <source>
        <dbReference type="ARBA" id="ARBA00022989"/>
    </source>
</evidence>
<keyword evidence="9" id="KW-0406">Ion transport</keyword>
<evidence type="ECO:0000256" key="13">
    <source>
        <dbReference type="SAM" id="Phobius"/>
    </source>
</evidence>
<dbReference type="EMBL" id="CAJOBC010005729">
    <property type="protein sequence ID" value="CAF3874126.1"/>
    <property type="molecule type" value="Genomic_DNA"/>
</dbReference>
<keyword evidence="11" id="KW-0325">Glycoprotein</keyword>
<dbReference type="InterPro" id="IPR011032">
    <property type="entry name" value="GroES-like_sf"/>
</dbReference>
<gene>
    <name evidence="15" type="ORF">GPM918_LOCUS19168</name>
    <name evidence="16" type="ORF">SRO942_LOCUS19165</name>
</gene>
<evidence type="ECO:0000256" key="2">
    <source>
        <dbReference type="ARBA" id="ARBA00022448"/>
    </source>
</evidence>
<dbReference type="GO" id="GO:0051260">
    <property type="term" value="P:protein homooligomerization"/>
    <property type="evidence" value="ECO:0007669"/>
    <property type="project" value="InterPro"/>
</dbReference>
<keyword evidence="4 13" id="KW-0812">Transmembrane</keyword>
<feature type="transmembrane region" description="Helical" evidence="13">
    <location>
        <begin position="550"/>
        <end position="571"/>
    </location>
</feature>
<keyword evidence="12" id="KW-0407">Ion channel</keyword>
<evidence type="ECO:0000256" key="3">
    <source>
        <dbReference type="ARBA" id="ARBA00022538"/>
    </source>
</evidence>
<protein>
    <recommendedName>
        <fullName evidence="14">BTB domain-containing protein</fullName>
    </recommendedName>
</protein>
<evidence type="ECO:0000256" key="12">
    <source>
        <dbReference type="ARBA" id="ARBA00023303"/>
    </source>
</evidence>
<feature type="transmembrane region" description="Helical" evidence="13">
    <location>
        <begin position="447"/>
        <end position="467"/>
    </location>
</feature>
<dbReference type="FunFam" id="3.30.710.10:FF:000053">
    <property type="entry name" value="potassium voltage-gated channel subfamily A member 4"/>
    <property type="match status" value="1"/>
</dbReference>
<comment type="subcellular location">
    <subcellularLocation>
        <location evidence="1">Membrane</location>
        <topology evidence="1">Multi-pass membrane protein</topology>
    </subcellularLocation>
</comment>
<evidence type="ECO:0000313" key="16">
    <source>
        <dbReference type="EMBL" id="CAF3874126.1"/>
    </source>
</evidence>
<dbReference type="PRINTS" id="PR01491">
    <property type="entry name" value="KVCHANNEL"/>
</dbReference>
<dbReference type="GO" id="GO:0005251">
    <property type="term" value="F:delayed rectifier potassium channel activity"/>
    <property type="evidence" value="ECO:0007669"/>
    <property type="project" value="TreeGrafter"/>
</dbReference>
<dbReference type="SMART" id="SM00225">
    <property type="entry name" value="BTB"/>
    <property type="match status" value="1"/>
</dbReference>
<keyword evidence="17" id="KW-1185">Reference proteome</keyword>
<dbReference type="Gene3D" id="1.20.120.350">
    <property type="entry name" value="Voltage-gated potassium channels. Chain C"/>
    <property type="match status" value="1"/>
</dbReference>
<evidence type="ECO:0000256" key="1">
    <source>
        <dbReference type="ARBA" id="ARBA00004141"/>
    </source>
</evidence>
<keyword evidence="7" id="KW-0630">Potassium</keyword>
<comment type="caution">
    <text evidence="15">The sequence shown here is derived from an EMBL/GenBank/DDBJ whole genome shotgun (WGS) entry which is preliminary data.</text>
</comment>
<dbReference type="GO" id="GO:0001508">
    <property type="term" value="P:action potential"/>
    <property type="evidence" value="ECO:0007669"/>
    <property type="project" value="TreeGrafter"/>
</dbReference>
<dbReference type="PANTHER" id="PTHR11537:SF113">
    <property type="entry name" value="POTASSIUM VOLTAGE-GATED CHANNEL PROTEIN SHAKER"/>
    <property type="match status" value="1"/>
</dbReference>
<evidence type="ECO:0000256" key="5">
    <source>
        <dbReference type="ARBA" id="ARBA00022826"/>
    </source>
</evidence>
<feature type="transmembrane region" description="Helical" evidence="13">
    <location>
        <begin position="387"/>
        <end position="408"/>
    </location>
</feature>
<dbReference type="InterPro" id="IPR000210">
    <property type="entry name" value="BTB/POZ_dom"/>
</dbReference>
<evidence type="ECO:0000256" key="11">
    <source>
        <dbReference type="ARBA" id="ARBA00023180"/>
    </source>
</evidence>
<sequence length="738" mass="82768">MMLAARLHEVEKQVQIDTIPVPKTRPGTVLIRVVGSHMPTFTNYVLTGKPPYVLPQPFPNVPDVNSVGIIEEIGENVFDLEKDQMVMLNPIVHGSHAPDPKWDHILVGWTALAQDSLRTQKIKGTQSLLVVQQDITEGGADLMVDFIGGTKTTDQVLSCIRSLRPGGKAVLGGFIDNNLSLSYAEKFIKNIPQNLVLAFAKQNLACQEIRKCFRNPQRSSPWIALHWAFSGQPEEKALTTEEAVNTAKHSDFNSSERVVINVSGLKFETKLQTLNNFPTSLLGNPQRRIRYFDPLRNEYFFNRNRPSFDSILYYYQSNGRLARPHHIPVDVFTEEIKFFDLGEDAFNKFREDEGFVKKEEKILPRSKIQRKIWLLFEHPESSRWARLIGIISVIVILLSIVTFCLGMSHETVPKFKRNRVRPADNSTYNNSHLMIQENDILELSGPFFIIETCCIAWFSFELIIRFCSCPLKLVFIKSVMNIIDLVAIVPYFITLFTVLTQEKTQSDQGVSLAILRIIRLVRVCRIFKLSRHSKGLQILGQTLRASMKELGLLVFFLFIGIILFSSAIYFAEQGESGSFCKSIPGAFWWTIITMVGYGDAVPAGIWGKIVGSTCAIAGVLTIALPVPVIVSNFSYFYSRDNDSEEQKDIKYASVDNNVEKEVANKGDDTCGVVLIRIDSSVTKSELSSAESSLRSDESDALLQEDSSNFLSVNDKGTAYSVGIGSATANSSLTQRKMT</sequence>
<keyword evidence="10 13" id="KW-0472">Membrane</keyword>
<keyword evidence="3" id="KW-0633">Potassium transport</keyword>
<evidence type="ECO:0000256" key="9">
    <source>
        <dbReference type="ARBA" id="ARBA00023065"/>
    </source>
</evidence>
<feature type="domain" description="BTB" evidence="14">
    <location>
        <begin position="256"/>
        <end position="356"/>
    </location>
</feature>
<dbReference type="InterPro" id="IPR027359">
    <property type="entry name" value="Volt_channel_dom_sf"/>
</dbReference>
<dbReference type="InterPro" id="IPR028325">
    <property type="entry name" value="VG_K_chnl"/>
</dbReference>
<keyword evidence="8 13" id="KW-1133">Transmembrane helix</keyword>
<proteinExistence type="predicted"/>
<dbReference type="FunFam" id="1.10.287.70:FF:000002">
    <property type="entry name" value="Potassium voltage-gated channel subfamily a member"/>
    <property type="match status" value="1"/>
</dbReference>
<dbReference type="EMBL" id="CAJNOQ010005729">
    <property type="protein sequence ID" value="CAF1109633.1"/>
    <property type="molecule type" value="Genomic_DNA"/>
</dbReference>
<dbReference type="SUPFAM" id="SSF54695">
    <property type="entry name" value="POZ domain"/>
    <property type="match status" value="1"/>
</dbReference>
<feature type="transmembrane region" description="Helical" evidence="13">
    <location>
        <begin position="614"/>
        <end position="637"/>
    </location>
</feature>
<dbReference type="PRINTS" id="PR00169">
    <property type="entry name" value="KCHANNEL"/>
</dbReference>
<evidence type="ECO:0000256" key="4">
    <source>
        <dbReference type="ARBA" id="ARBA00022692"/>
    </source>
</evidence>
<dbReference type="Proteomes" id="UP000681722">
    <property type="component" value="Unassembled WGS sequence"/>
</dbReference>
<dbReference type="Proteomes" id="UP000663829">
    <property type="component" value="Unassembled WGS sequence"/>
</dbReference>
<organism evidence="15 17">
    <name type="scientific">Didymodactylos carnosus</name>
    <dbReference type="NCBI Taxonomy" id="1234261"/>
    <lineage>
        <taxon>Eukaryota</taxon>
        <taxon>Metazoa</taxon>
        <taxon>Spiralia</taxon>
        <taxon>Gnathifera</taxon>
        <taxon>Rotifera</taxon>
        <taxon>Eurotatoria</taxon>
        <taxon>Bdelloidea</taxon>
        <taxon>Philodinida</taxon>
        <taxon>Philodinidae</taxon>
        <taxon>Didymodactylos</taxon>
    </lineage>
</organism>
<dbReference type="InterPro" id="IPR003968">
    <property type="entry name" value="K_chnl_volt-dep_Kv"/>
</dbReference>
<dbReference type="InterPro" id="IPR005821">
    <property type="entry name" value="Ion_trans_dom"/>
</dbReference>
<feature type="transmembrane region" description="Helical" evidence="13">
    <location>
        <begin position="479"/>
        <end position="498"/>
    </location>
</feature>
<keyword evidence="5" id="KW-0631">Potassium channel</keyword>
<dbReference type="Gene3D" id="3.30.710.10">
    <property type="entry name" value="Potassium Channel Kv1.1, Chain A"/>
    <property type="match status" value="1"/>
</dbReference>